<sequence length="266" mass="28955">MSRQRFGNRTAFGRIPGSGRQMSRLPVSRTWLWAGSGVLTVAVLGGLTLSAIGAKQAEQAVPVESRLDRSALRLDSPVASGNKPVKKPEEELPTLPERAGSVQIRRGQAAAEWRTAGLRNRMNIKLDEAAAIQERHRHTPNIWPADSRRITSGYGVRKDPIHHRPSFHNGLDIAGKTGDPVYAAADGKVLAAACDRLKGNYVLLEHGYGWRTLYMHLSAIETEAGALVAKGDRIGRVGSTGRSTGPHLHYEIHQNGKTVNPDSYLP</sequence>
<evidence type="ECO:0000313" key="4">
    <source>
        <dbReference type="EMBL" id="MFC7750961.1"/>
    </source>
</evidence>
<keyword evidence="2" id="KW-0812">Transmembrane</keyword>
<evidence type="ECO:0000256" key="2">
    <source>
        <dbReference type="SAM" id="Phobius"/>
    </source>
</evidence>
<comment type="caution">
    <text evidence="4">The sequence shown here is derived from an EMBL/GenBank/DDBJ whole genome shotgun (WGS) entry which is preliminary data.</text>
</comment>
<dbReference type="SUPFAM" id="SSF51261">
    <property type="entry name" value="Duplicated hybrid motif"/>
    <property type="match status" value="1"/>
</dbReference>
<dbReference type="Pfam" id="PF01551">
    <property type="entry name" value="Peptidase_M23"/>
    <property type="match status" value="1"/>
</dbReference>
<evidence type="ECO:0000313" key="5">
    <source>
        <dbReference type="Proteomes" id="UP001596528"/>
    </source>
</evidence>
<organism evidence="4 5">
    <name type="scientific">Paenibacillus thermoaerophilus</name>
    <dbReference type="NCBI Taxonomy" id="1215385"/>
    <lineage>
        <taxon>Bacteria</taxon>
        <taxon>Bacillati</taxon>
        <taxon>Bacillota</taxon>
        <taxon>Bacilli</taxon>
        <taxon>Bacillales</taxon>
        <taxon>Paenibacillaceae</taxon>
        <taxon>Paenibacillus</taxon>
    </lineage>
</organism>
<dbReference type="Gene3D" id="2.70.70.10">
    <property type="entry name" value="Glucose Permease (Domain IIA)"/>
    <property type="match status" value="1"/>
</dbReference>
<feature type="region of interest" description="Disordered" evidence="1">
    <location>
        <begin position="1"/>
        <end position="22"/>
    </location>
</feature>
<dbReference type="InterPro" id="IPR011055">
    <property type="entry name" value="Dup_hybrid_motif"/>
</dbReference>
<reference evidence="5" key="1">
    <citation type="journal article" date="2019" name="Int. J. Syst. Evol. Microbiol.">
        <title>The Global Catalogue of Microorganisms (GCM) 10K type strain sequencing project: providing services to taxonomists for standard genome sequencing and annotation.</title>
        <authorList>
            <consortium name="The Broad Institute Genomics Platform"/>
            <consortium name="The Broad Institute Genome Sequencing Center for Infectious Disease"/>
            <person name="Wu L."/>
            <person name="Ma J."/>
        </authorList>
    </citation>
    <scope>NUCLEOTIDE SEQUENCE [LARGE SCALE GENOMIC DNA]</scope>
    <source>
        <strain evidence="5">JCM 18657</strain>
    </source>
</reference>
<gene>
    <name evidence="4" type="ORF">ACFQWB_13620</name>
</gene>
<dbReference type="EMBL" id="JBHTGQ010000031">
    <property type="protein sequence ID" value="MFC7750961.1"/>
    <property type="molecule type" value="Genomic_DNA"/>
</dbReference>
<keyword evidence="2" id="KW-0472">Membrane</keyword>
<feature type="domain" description="M23ase beta-sheet core" evidence="3">
    <location>
        <begin position="167"/>
        <end position="261"/>
    </location>
</feature>
<evidence type="ECO:0000256" key="1">
    <source>
        <dbReference type="SAM" id="MobiDB-lite"/>
    </source>
</evidence>
<dbReference type="InterPro" id="IPR016047">
    <property type="entry name" value="M23ase_b-sheet_dom"/>
</dbReference>
<dbReference type="InterPro" id="IPR050570">
    <property type="entry name" value="Cell_wall_metabolism_enzyme"/>
</dbReference>
<dbReference type="EC" id="3.4.24.-" evidence="4"/>
<keyword evidence="2" id="KW-1133">Transmembrane helix</keyword>
<dbReference type="GO" id="GO:0016787">
    <property type="term" value="F:hydrolase activity"/>
    <property type="evidence" value="ECO:0007669"/>
    <property type="project" value="UniProtKB-KW"/>
</dbReference>
<protein>
    <submittedName>
        <fullName evidence="4">M23 family metallopeptidase</fullName>
        <ecNumber evidence="4">3.4.24.-</ecNumber>
    </submittedName>
</protein>
<accession>A0ABW2V476</accession>
<evidence type="ECO:0000259" key="3">
    <source>
        <dbReference type="Pfam" id="PF01551"/>
    </source>
</evidence>
<dbReference type="Proteomes" id="UP001596528">
    <property type="component" value="Unassembled WGS sequence"/>
</dbReference>
<dbReference type="PANTHER" id="PTHR21666">
    <property type="entry name" value="PEPTIDASE-RELATED"/>
    <property type="match status" value="1"/>
</dbReference>
<dbReference type="RefSeq" id="WP_170209476.1">
    <property type="nucleotide sequence ID" value="NZ_JBHTGQ010000031.1"/>
</dbReference>
<feature type="region of interest" description="Disordered" evidence="1">
    <location>
        <begin position="72"/>
        <end position="92"/>
    </location>
</feature>
<keyword evidence="4" id="KW-0378">Hydrolase</keyword>
<dbReference type="PANTHER" id="PTHR21666:SF286">
    <property type="entry name" value="LIPOPROTEIN NLPD"/>
    <property type="match status" value="1"/>
</dbReference>
<feature type="transmembrane region" description="Helical" evidence="2">
    <location>
        <begin position="30"/>
        <end position="52"/>
    </location>
</feature>
<name>A0ABW2V476_9BACL</name>
<dbReference type="CDD" id="cd12797">
    <property type="entry name" value="M23_peptidase"/>
    <property type="match status" value="1"/>
</dbReference>
<proteinExistence type="predicted"/>
<keyword evidence="5" id="KW-1185">Reference proteome</keyword>